<keyword evidence="4" id="KW-1185">Reference proteome</keyword>
<keyword evidence="1" id="KW-0233">DNA recombination</keyword>
<feature type="domain" description="Tyr recombinase" evidence="2">
    <location>
        <begin position="202"/>
        <end position="355"/>
    </location>
</feature>
<dbReference type="RefSeq" id="WP_262596417.1">
    <property type="nucleotide sequence ID" value="NZ_CP103300.1"/>
</dbReference>
<evidence type="ECO:0000313" key="4">
    <source>
        <dbReference type="Proteomes" id="UP001163255"/>
    </source>
</evidence>
<dbReference type="SUPFAM" id="SSF56349">
    <property type="entry name" value="DNA breaking-rejoining enzymes"/>
    <property type="match status" value="1"/>
</dbReference>
<accession>A0ABY6GPV3</accession>
<gene>
    <name evidence="3" type="ORF">NX720_17940</name>
</gene>
<evidence type="ECO:0000256" key="1">
    <source>
        <dbReference type="ARBA" id="ARBA00023172"/>
    </source>
</evidence>
<dbReference type="PROSITE" id="PS51898">
    <property type="entry name" value="TYR_RECOMBINASE"/>
    <property type="match status" value="1"/>
</dbReference>
<evidence type="ECO:0000259" key="2">
    <source>
        <dbReference type="PROSITE" id="PS51898"/>
    </source>
</evidence>
<proteinExistence type="predicted"/>
<dbReference type="Proteomes" id="UP001163255">
    <property type="component" value="Chromosome"/>
</dbReference>
<dbReference type="InterPro" id="IPR002104">
    <property type="entry name" value="Integrase_catalytic"/>
</dbReference>
<protein>
    <recommendedName>
        <fullName evidence="2">Tyr recombinase domain-containing protein</fullName>
    </recommendedName>
</protein>
<dbReference type="EMBL" id="CP103300">
    <property type="protein sequence ID" value="UYM14757.1"/>
    <property type="molecule type" value="Genomic_DNA"/>
</dbReference>
<name>A0ABY6GPV3_9GAMM</name>
<evidence type="ECO:0000313" key="3">
    <source>
        <dbReference type="EMBL" id="UYM14757.1"/>
    </source>
</evidence>
<sequence>MELNIFADLKTELEAARAKACSLLTATIDGCLNELPEAEESYFPLMDRQDAENAQKYADSIRKVCRLDTEINTNNTNHNTINTLPTKPEPQIPSIEALFNQYCQSRVKIGKWKPHRINWNTQQSRKALDAFIESSGITCVTEVSKGDVSTFKESILEQYSPKTAEWKFAQVASLFSWIVKNTDHLEISRFQQVGGFGSVEGNSTPPMTPDLMQQLLATSPEEHHNAYRLYYFTGIRTGELLNCAAWETKDSIKCLKITDTKTKAGDRLIPLHHSIVDLYGSSLAGCRATLNKWIRRTHEDYSVYSFRHGMANRLRAVETCTDGLLAAVLGHTQKQIAHKVYGTGFDVQRMRKVIDLIPALDERQS</sequence>
<reference evidence="3" key="1">
    <citation type="submission" date="2022-10" db="EMBL/GenBank/DDBJ databases">
        <title>Completed Genome Sequence of two octocoral isolated bacterium, Endozoicomonas euniceicola EF212T and Endozoicomonas gorgoniicola PS125T.</title>
        <authorList>
            <person name="Chiou Y.-J."/>
            <person name="Chen Y.-H."/>
        </authorList>
    </citation>
    <scope>NUCLEOTIDE SEQUENCE</scope>
    <source>
        <strain evidence="3">EF212</strain>
    </source>
</reference>
<dbReference type="InterPro" id="IPR013762">
    <property type="entry name" value="Integrase-like_cat_sf"/>
</dbReference>
<dbReference type="InterPro" id="IPR011010">
    <property type="entry name" value="DNA_brk_join_enz"/>
</dbReference>
<dbReference type="Gene3D" id="1.10.443.10">
    <property type="entry name" value="Intergrase catalytic core"/>
    <property type="match status" value="1"/>
</dbReference>
<organism evidence="3 4">
    <name type="scientific">Endozoicomonas euniceicola</name>
    <dbReference type="NCBI Taxonomy" id="1234143"/>
    <lineage>
        <taxon>Bacteria</taxon>
        <taxon>Pseudomonadati</taxon>
        <taxon>Pseudomonadota</taxon>
        <taxon>Gammaproteobacteria</taxon>
        <taxon>Oceanospirillales</taxon>
        <taxon>Endozoicomonadaceae</taxon>
        <taxon>Endozoicomonas</taxon>
    </lineage>
</organism>